<evidence type="ECO:0000313" key="3">
    <source>
        <dbReference type="Proteomes" id="UP001175000"/>
    </source>
</evidence>
<name>A0AA39WZH7_9PEZI</name>
<keyword evidence="3" id="KW-1185">Reference proteome</keyword>
<gene>
    <name evidence="2" type="ORF">B0T14DRAFT_454409</name>
</gene>
<sequence length="272" mass="30483">MAPPQIGHHDMEQISLASPTFDQIVQCIVDARSRDAKCFVTFDWPEEQLDDLQSRLSDRLYQLDIIAPQRLEYDFQSKTVHLDMAETKLHTLFAIFSALLTYFTIGCLVPSVQDAAIRLRLKAVINFGTSQLELKGKLSKQADWAFGCVTTHLPTLVCEVSFGQSWENAKAKVLQYIKSSDGKIKAAIILDIKYPEANLLQLAETLYDHNADEQPAGHISLYVSDVIGLADLPLSYCRPSTAERDAGVLREPQITLTYDQLRDAFLKALAVH</sequence>
<protein>
    <submittedName>
        <fullName evidence="2">Uncharacterized protein</fullName>
    </submittedName>
</protein>
<evidence type="ECO:0000313" key="2">
    <source>
        <dbReference type="EMBL" id="KAK0624207.1"/>
    </source>
</evidence>
<keyword evidence="1" id="KW-1133">Transmembrane helix</keyword>
<reference evidence="2" key="1">
    <citation type="submission" date="2023-06" db="EMBL/GenBank/DDBJ databases">
        <title>Genome-scale phylogeny and comparative genomics of the fungal order Sordariales.</title>
        <authorList>
            <consortium name="Lawrence Berkeley National Laboratory"/>
            <person name="Hensen N."/>
            <person name="Bonometti L."/>
            <person name="Westerberg I."/>
            <person name="Brannstrom I.O."/>
            <person name="Guillou S."/>
            <person name="Cros-Aarteil S."/>
            <person name="Calhoun S."/>
            <person name="Haridas S."/>
            <person name="Kuo A."/>
            <person name="Mondo S."/>
            <person name="Pangilinan J."/>
            <person name="Riley R."/>
            <person name="Labutti K."/>
            <person name="Andreopoulos B."/>
            <person name="Lipzen A."/>
            <person name="Chen C."/>
            <person name="Yanf M."/>
            <person name="Daum C."/>
            <person name="Ng V."/>
            <person name="Clum A."/>
            <person name="Steindorff A."/>
            <person name="Ohm R."/>
            <person name="Martin F."/>
            <person name="Silar P."/>
            <person name="Natvig D."/>
            <person name="Lalanne C."/>
            <person name="Gautier V."/>
            <person name="Ament-Velasquez S.L."/>
            <person name="Kruys A."/>
            <person name="Hutchinson M.I."/>
            <person name="Powell A.J."/>
            <person name="Barry K."/>
            <person name="Miller A.N."/>
            <person name="Grigoriev I.V."/>
            <person name="Debuchy R."/>
            <person name="Gladieux P."/>
            <person name="Thoren M.H."/>
            <person name="Johannesson H."/>
        </authorList>
    </citation>
    <scope>NUCLEOTIDE SEQUENCE</scope>
    <source>
        <strain evidence="2">CBS 606.72</strain>
    </source>
</reference>
<dbReference type="AlphaFoldDB" id="A0AA39WZH7"/>
<keyword evidence="1" id="KW-0812">Transmembrane</keyword>
<accession>A0AA39WZH7</accession>
<dbReference type="Proteomes" id="UP001175000">
    <property type="component" value="Unassembled WGS sequence"/>
</dbReference>
<comment type="caution">
    <text evidence="2">The sequence shown here is derived from an EMBL/GenBank/DDBJ whole genome shotgun (WGS) entry which is preliminary data.</text>
</comment>
<proteinExistence type="predicted"/>
<evidence type="ECO:0000256" key="1">
    <source>
        <dbReference type="SAM" id="Phobius"/>
    </source>
</evidence>
<feature type="transmembrane region" description="Helical" evidence="1">
    <location>
        <begin position="92"/>
        <end position="112"/>
    </location>
</feature>
<organism evidence="2 3">
    <name type="scientific">Immersiella caudata</name>
    <dbReference type="NCBI Taxonomy" id="314043"/>
    <lineage>
        <taxon>Eukaryota</taxon>
        <taxon>Fungi</taxon>
        <taxon>Dikarya</taxon>
        <taxon>Ascomycota</taxon>
        <taxon>Pezizomycotina</taxon>
        <taxon>Sordariomycetes</taxon>
        <taxon>Sordariomycetidae</taxon>
        <taxon>Sordariales</taxon>
        <taxon>Lasiosphaeriaceae</taxon>
        <taxon>Immersiella</taxon>
    </lineage>
</organism>
<dbReference type="EMBL" id="JAULSU010000003">
    <property type="protein sequence ID" value="KAK0624207.1"/>
    <property type="molecule type" value="Genomic_DNA"/>
</dbReference>
<keyword evidence="1" id="KW-0472">Membrane</keyword>